<dbReference type="InterPro" id="IPR013424">
    <property type="entry name" value="Ice-binding_C"/>
</dbReference>
<keyword evidence="4" id="KW-1185">Reference proteome</keyword>
<evidence type="ECO:0000313" key="4">
    <source>
        <dbReference type="Proteomes" id="UP000008825"/>
    </source>
</evidence>
<evidence type="ECO:0000259" key="2">
    <source>
        <dbReference type="Pfam" id="PF07589"/>
    </source>
</evidence>
<dbReference type="AlphaFoldDB" id="B5EGQ8"/>
<organism evidence="3 4">
    <name type="scientific">Citrifermentans bemidjiense (strain ATCC BAA-1014 / DSM 16622 / JCM 12645 / Bem)</name>
    <name type="common">Geobacter bemidjiensis</name>
    <dbReference type="NCBI Taxonomy" id="404380"/>
    <lineage>
        <taxon>Bacteria</taxon>
        <taxon>Pseudomonadati</taxon>
        <taxon>Thermodesulfobacteriota</taxon>
        <taxon>Desulfuromonadia</taxon>
        <taxon>Geobacterales</taxon>
        <taxon>Geobacteraceae</taxon>
        <taxon>Citrifermentans</taxon>
    </lineage>
</organism>
<name>B5EGQ8_CITBB</name>
<reference evidence="3 4" key="2">
    <citation type="journal article" date="2010" name="BMC Genomics">
        <title>The genome of Geobacter bemidjiensis, exemplar for the subsurface clade of Geobacter species that predominate in Fe(III)-reducing subsurface environments.</title>
        <authorList>
            <person name="Aklujkar M."/>
            <person name="Young N.D."/>
            <person name="Holmes D."/>
            <person name="Chavan M."/>
            <person name="Risso C."/>
            <person name="Kiss H.E."/>
            <person name="Han C.S."/>
            <person name="Land M.L."/>
            <person name="Lovley D.R."/>
        </authorList>
    </citation>
    <scope>NUCLEOTIDE SEQUENCE [LARGE SCALE GENOMIC DNA]</scope>
    <source>
        <strain evidence="4">ATCC BAA-1014 / DSM 16622 / JCM 12645 / Bem</strain>
    </source>
</reference>
<sequence>MKATSKIIVKLCLSVALLAVAVPAGAVQINFTGGTVVLADSSTGTTNNSLNFSNVAYYDEGGFRLRFIDQSATSFSSYIGDYYNASNDVIHGHWATGDYGTLTKILVTKLDGSAFDLNYFVLTSNTEVGGSLATGNEQAYIHASTDGVSSNYFETLPAENWGFPATQVFLGSQFDDIKAFWFTSGPRVDCFGMDNFYIDEEAPPAVPEPSTILLLGAGLAGLAVWRKRKAA</sequence>
<dbReference type="KEGG" id="gbm:Gbem_2533"/>
<protein>
    <submittedName>
        <fullName evidence="3">PEP motif-containing protein, putative exosortase substrate</fullName>
    </submittedName>
</protein>
<dbReference type="RefSeq" id="WP_012530963.1">
    <property type="nucleotide sequence ID" value="NC_011146.1"/>
</dbReference>
<evidence type="ECO:0000313" key="3">
    <source>
        <dbReference type="EMBL" id="ACH39541.1"/>
    </source>
</evidence>
<gene>
    <name evidence="3" type="ordered locus">Gbem_2533</name>
</gene>
<feature type="chain" id="PRO_5002829873" evidence="1">
    <location>
        <begin position="27"/>
        <end position="231"/>
    </location>
</feature>
<accession>B5EGQ8</accession>
<reference evidence="3 4" key="1">
    <citation type="submission" date="2008-07" db="EMBL/GenBank/DDBJ databases">
        <title>Complete sequence of Geobacter bemidjiensis BEM.</title>
        <authorList>
            <consortium name="US DOE Joint Genome Institute"/>
            <person name="Lucas S."/>
            <person name="Copeland A."/>
            <person name="Lapidus A."/>
            <person name="Glavina del Rio T."/>
            <person name="Dalin E."/>
            <person name="Tice H."/>
            <person name="Bruce D."/>
            <person name="Goodwin L."/>
            <person name="Pitluck S."/>
            <person name="Kiss H."/>
            <person name="Brettin T."/>
            <person name="Detter J.C."/>
            <person name="Han C."/>
            <person name="Kuske C.R."/>
            <person name="Schmutz J."/>
            <person name="Larimer F."/>
            <person name="Land M."/>
            <person name="Hauser L."/>
            <person name="Kyrpides N."/>
            <person name="Lykidis A."/>
            <person name="Lovley D."/>
            <person name="Richardson P."/>
        </authorList>
    </citation>
    <scope>NUCLEOTIDE SEQUENCE [LARGE SCALE GENOMIC DNA]</scope>
    <source>
        <strain evidence="4">ATCC BAA-1014 / DSM 16622 / JCM 12645 / Bem</strain>
    </source>
</reference>
<evidence type="ECO:0000256" key="1">
    <source>
        <dbReference type="SAM" id="SignalP"/>
    </source>
</evidence>
<dbReference type="EMBL" id="CP001124">
    <property type="protein sequence ID" value="ACH39541.1"/>
    <property type="molecule type" value="Genomic_DNA"/>
</dbReference>
<dbReference type="HOGENOM" id="CLU_1198397_0_0_7"/>
<dbReference type="Proteomes" id="UP000008825">
    <property type="component" value="Chromosome"/>
</dbReference>
<dbReference type="NCBIfam" id="TIGR02595">
    <property type="entry name" value="PEP_CTERM"/>
    <property type="match status" value="1"/>
</dbReference>
<feature type="domain" description="Ice-binding protein C-terminal" evidence="2">
    <location>
        <begin position="205"/>
        <end position="228"/>
    </location>
</feature>
<feature type="signal peptide" evidence="1">
    <location>
        <begin position="1"/>
        <end position="26"/>
    </location>
</feature>
<keyword evidence="1" id="KW-0732">Signal</keyword>
<proteinExistence type="predicted"/>
<dbReference type="Pfam" id="PF07589">
    <property type="entry name" value="PEP-CTERM"/>
    <property type="match status" value="1"/>
</dbReference>